<evidence type="ECO:0000313" key="2">
    <source>
        <dbReference type="Proteomes" id="UP000799424"/>
    </source>
</evidence>
<keyword evidence="2" id="KW-1185">Reference proteome</keyword>
<sequence>MFLTISYNISPMPSYVPFHFLVTRSQKAWHVSSSLLHFAAHQHHSFSPRGDRHLLLNSNMHLLDLPPEILGEIIHIFTYDVGLRTAVHARYTCKILAYVIYDTICTHYPLPKFLAFSYHPRRRLLRSILPAVLYKMCPKKCHSTYLLQHIDATISFLQSFAGGETNSDANVHKFRLCTAITASLPHEDVLAYLLDGPYTTSPIVRENMGRADTLGMLCAAAATGNDAALLFYIDKVRSVAARSELYGTPLLAAAVNGQLRTASLIYEYMWQVEPDYVAQLWRTIELCLHTRHAAILPTLLGWYFECDHFVLDSLRAKRRVADWAVKTGNVQVLHMCYERVETLPQRHEKERCNPGHTAFNSSCTCGHAPIIRYFLTHAAPP</sequence>
<proteinExistence type="predicted"/>
<name>A0A6A6ZUD6_9PLEO</name>
<dbReference type="Proteomes" id="UP000799424">
    <property type="component" value="Unassembled WGS sequence"/>
</dbReference>
<protein>
    <submittedName>
        <fullName evidence="1">Uncharacterized protein</fullName>
    </submittedName>
</protein>
<dbReference type="InterPro" id="IPR036770">
    <property type="entry name" value="Ankyrin_rpt-contain_sf"/>
</dbReference>
<reference evidence="1" key="1">
    <citation type="journal article" date="2020" name="Stud. Mycol.">
        <title>101 Dothideomycetes genomes: a test case for predicting lifestyles and emergence of pathogens.</title>
        <authorList>
            <person name="Haridas S."/>
            <person name="Albert R."/>
            <person name="Binder M."/>
            <person name="Bloem J."/>
            <person name="Labutti K."/>
            <person name="Salamov A."/>
            <person name="Andreopoulos B."/>
            <person name="Baker S."/>
            <person name="Barry K."/>
            <person name="Bills G."/>
            <person name="Bluhm B."/>
            <person name="Cannon C."/>
            <person name="Castanera R."/>
            <person name="Culley D."/>
            <person name="Daum C."/>
            <person name="Ezra D."/>
            <person name="Gonzalez J."/>
            <person name="Henrissat B."/>
            <person name="Kuo A."/>
            <person name="Liang C."/>
            <person name="Lipzen A."/>
            <person name="Lutzoni F."/>
            <person name="Magnuson J."/>
            <person name="Mondo S."/>
            <person name="Nolan M."/>
            <person name="Ohm R."/>
            <person name="Pangilinan J."/>
            <person name="Park H.-J."/>
            <person name="Ramirez L."/>
            <person name="Alfaro M."/>
            <person name="Sun H."/>
            <person name="Tritt A."/>
            <person name="Yoshinaga Y."/>
            <person name="Zwiers L.-H."/>
            <person name="Turgeon B."/>
            <person name="Goodwin S."/>
            <person name="Spatafora J."/>
            <person name="Crous P."/>
            <person name="Grigoriev I."/>
        </authorList>
    </citation>
    <scope>NUCLEOTIDE SEQUENCE</scope>
    <source>
        <strain evidence="1">CBS 113818</strain>
    </source>
</reference>
<dbReference type="SUPFAM" id="SSF48403">
    <property type="entry name" value="Ankyrin repeat"/>
    <property type="match status" value="1"/>
</dbReference>
<dbReference type="Gene3D" id="1.25.40.20">
    <property type="entry name" value="Ankyrin repeat-containing domain"/>
    <property type="match status" value="1"/>
</dbReference>
<gene>
    <name evidence="1" type="ORF">CC86DRAFT_45976</name>
</gene>
<accession>A0A6A6ZUD6</accession>
<evidence type="ECO:0000313" key="1">
    <source>
        <dbReference type="EMBL" id="KAF2824691.1"/>
    </source>
</evidence>
<organism evidence="1 2">
    <name type="scientific">Ophiobolus disseminans</name>
    <dbReference type="NCBI Taxonomy" id="1469910"/>
    <lineage>
        <taxon>Eukaryota</taxon>
        <taxon>Fungi</taxon>
        <taxon>Dikarya</taxon>
        <taxon>Ascomycota</taxon>
        <taxon>Pezizomycotina</taxon>
        <taxon>Dothideomycetes</taxon>
        <taxon>Pleosporomycetidae</taxon>
        <taxon>Pleosporales</taxon>
        <taxon>Pleosporineae</taxon>
        <taxon>Phaeosphaeriaceae</taxon>
        <taxon>Ophiobolus</taxon>
    </lineage>
</organism>
<dbReference type="EMBL" id="MU006229">
    <property type="protein sequence ID" value="KAF2824691.1"/>
    <property type="molecule type" value="Genomic_DNA"/>
</dbReference>
<dbReference type="OrthoDB" id="3668008at2759"/>
<dbReference type="AlphaFoldDB" id="A0A6A6ZUD6"/>